<dbReference type="PANTHER" id="PTHR12231">
    <property type="entry name" value="CTX-RELATED TYPE I TRANSMEMBRANE PROTEIN"/>
    <property type="match status" value="1"/>
</dbReference>
<evidence type="ECO:0000313" key="6">
    <source>
        <dbReference type="EMBL" id="GFR68481.1"/>
    </source>
</evidence>
<dbReference type="Pfam" id="PF13927">
    <property type="entry name" value="Ig_3"/>
    <property type="match status" value="1"/>
</dbReference>
<feature type="domain" description="Ig-like" evidence="5">
    <location>
        <begin position="25"/>
        <end position="117"/>
    </location>
</feature>
<dbReference type="InterPro" id="IPR007110">
    <property type="entry name" value="Ig-like_dom"/>
</dbReference>
<dbReference type="InterPro" id="IPR013098">
    <property type="entry name" value="Ig_I-set"/>
</dbReference>
<comment type="caution">
    <text evidence="6">The sequence shown here is derived from an EMBL/GenBank/DDBJ whole genome shotgun (WGS) entry which is preliminary data.</text>
</comment>
<dbReference type="InterPro" id="IPR013783">
    <property type="entry name" value="Ig-like_fold"/>
</dbReference>
<keyword evidence="7" id="KW-1185">Reference proteome</keyword>
<evidence type="ECO:0000256" key="2">
    <source>
        <dbReference type="ARBA" id="ARBA00022737"/>
    </source>
</evidence>
<feature type="domain" description="Ig-like" evidence="5">
    <location>
        <begin position="217"/>
        <end position="279"/>
    </location>
</feature>
<keyword evidence="4" id="KW-0393">Immunoglobulin domain</keyword>
<dbReference type="PROSITE" id="PS50835">
    <property type="entry name" value="IG_LIKE"/>
    <property type="match status" value="3"/>
</dbReference>
<dbReference type="InterPro" id="IPR051170">
    <property type="entry name" value="Neural/epithelial_adhesion"/>
</dbReference>
<sequence length="305" mass="34223">MDESRTVSERQDILCAGRSPTVEEPRTIEFKATEGRTAILPCRVRDLGQHKVVWADTFTTTLTFKDRRVIDDDRFSVDTNFKNKWDLRIEKVKLSDSGGYICSVNTEPPIKHTVQLTVVVPPRITRPSHDKEINVPEFDKAELTCEAEGKPKPNISWTRQSHVETQAGSQNIVIGTGETLIIHNASRECAGVYYCEADNGVLPSARRTFDVKVQFPPQIHLANKRLGQVLGKDTVLECIISGQPTSQVYWVFEGRQLDKATYERKKYQLCLSVSPMTLCYGVDLSSFSLGGSISTKIDDVSEKGR</sequence>
<dbReference type="Proteomes" id="UP000762676">
    <property type="component" value="Unassembled WGS sequence"/>
</dbReference>
<keyword evidence="3" id="KW-1015">Disulfide bond</keyword>
<protein>
    <submittedName>
        <fullName evidence="6">Opioid-binding protein/cell adhesion molecule</fullName>
    </submittedName>
</protein>
<keyword evidence="1" id="KW-0732">Signal</keyword>
<accession>A0AAV4F7R7</accession>
<dbReference type="AlphaFoldDB" id="A0AAV4F7R7"/>
<dbReference type="InterPro" id="IPR003599">
    <property type="entry name" value="Ig_sub"/>
</dbReference>
<evidence type="ECO:0000256" key="3">
    <source>
        <dbReference type="ARBA" id="ARBA00023157"/>
    </source>
</evidence>
<dbReference type="InterPro" id="IPR036179">
    <property type="entry name" value="Ig-like_dom_sf"/>
</dbReference>
<dbReference type="SUPFAM" id="SSF48726">
    <property type="entry name" value="Immunoglobulin"/>
    <property type="match status" value="3"/>
</dbReference>
<dbReference type="GO" id="GO:0043005">
    <property type="term" value="C:neuron projection"/>
    <property type="evidence" value="ECO:0007669"/>
    <property type="project" value="TreeGrafter"/>
</dbReference>
<reference evidence="6 7" key="1">
    <citation type="journal article" date="2021" name="Elife">
        <title>Chloroplast acquisition without the gene transfer in kleptoplastic sea slugs, Plakobranchus ocellatus.</title>
        <authorList>
            <person name="Maeda T."/>
            <person name="Takahashi S."/>
            <person name="Yoshida T."/>
            <person name="Shimamura S."/>
            <person name="Takaki Y."/>
            <person name="Nagai Y."/>
            <person name="Toyoda A."/>
            <person name="Suzuki Y."/>
            <person name="Arimoto A."/>
            <person name="Ishii H."/>
            <person name="Satoh N."/>
            <person name="Nishiyama T."/>
            <person name="Hasebe M."/>
            <person name="Maruyama T."/>
            <person name="Minagawa J."/>
            <person name="Obokata J."/>
            <person name="Shigenobu S."/>
        </authorList>
    </citation>
    <scope>NUCLEOTIDE SEQUENCE [LARGE SCALE GENOMIC DNA]</scope>
</reference>
<evidence type="ECO:0000259" key="5">
    <source>
        <dbReference type="PROSITE" id="PS50835"/>
    </source>
</evidence>
<gene>
    <name evidence="6" type="ORF">ElyMa_000279400</name>
</gene>
<evidence type="ECO:0000313" key="7">
    <source>
        <dbReference type="Proteomes" id="UP000762676"/>
    </source>
</evidence>
<keyword evidence="2" id="KW-0677">Repeat</keyword>
<feature type="domain" description="Ig-like" evidence="5">
    <location>
        <begin position="122"/>
        <end position="214"/>
    </location>
</feature>
<dbReference type="SMART" id="SM00409">
    <property type="entry name" value="IG"/>
    <property type="match status" value="2"/>
</dbReference>
<dbReference type="PANTHER" id="PTHR12231:SF253">
    <property type="entry name" value="DPR-INTERACTING PROTEIN ETA, ISOFORM B-RELATED"/>
    <property type="match status" value="1"/>
</dbReference>
<dbReference type="InterPro" id="IPR003598">
    <property type="entry name" value="Ig_sub2"/>
</dbReference>
<evidence type="ECO:0000256" key="4">
    <source>
        <dbReference type="ARBA" id="ARBA00023319"/>
    </source>
</evidence>
<evidence type="ECO:0000256" key="1">
    <source>
        <dbReference type="ARBA" id="ARBA00022729"/>
    </source>
</evidence>
<dbReference type="EMBL" id="BMAT01000560">
    <property type="protein sequence ID" value="GFR68481.1"/>
    <property type="molecule type" value="Genomic_DNA"/>
</dbReference>
<organism evidence="6 7">
    <name type="scientific">Elysia marginata</name>
    <dbReference type="NCBI Taxonomy" id="1093978"/>
    <lineage>
        <taxon>Eukaryota</taxon>
        <taxon>Metazoa</taxon>
        <taxon>Spiralia</taxon>
        <taxon>Lophotrochozoa</taxon>
        <taxon>Mollusca</taxon>
        <taxon>Gastropoda</taxon>
        <taxon>Heterobranchia</taxon>
        <taxon>Euthyneura</taxon>
        <taxon>Panpulmonata</taxon>
        <taxon>Sacoglossa</taxon>
        <taxon>Placobranchoidea</taxon>
        <taxon>Plakobranchidae</taxon>
        <taxon>Elysia</taxon>
    </lineage>
</organism>
<dbReference type="Pfam" id="PF07679">
    <property type="entry name" value="I-set"/>
    <property type="match status" value="1"/>
</dbReference>
<dbReference type="Gene3D" id="2.60.40.10">
    <property type="entry name" value="Immunoglobulins"/>
    <property type="match status" value="3"/>
</dbReference>
<name>A0AAV4F7R7_9GAST</name>
<dbReference type="SMART" id="SM00408">
    <property type="entry name" value="IGc2"/>
    <property type="match status" value="3"/>
</dbReference>
<proteinExistence type="predicted"/>